<dbReference type="AlphaFoldDB" id="A0A6G1BPW3"/>
<protein>
    <recommendedName>
        <fullName evidence="1">Nodulin-like domain-containing protein</fullName>
    </recommendedName>
</protein>
<feature type="domain" description="Nodulin-like" evidence="1">
    <location>
        <begin position="33"/>
        <end position="64"/>
    </location>
</feature>
<comment type="caution">
    <text evidence="2">The sequence shown here is derived from an EMBL/GenBank/DDBJ whole genome shotgun (WGS) entry which is preliminary data.</text>
</comment>
<name>A0A6G1BPW3_9ORYZ</name>
<dbReference type="Pfam" id="PF06813">
    <property type="entry name" value="Nodulin-like"/>
    <property type="match status" value="1"/>
</dbReference>
<reference evidence="2 3" key="1">
    <citation type="submission" date="2019-11" db="EMBL/GenBank/DDBJ databases">
        <title>Whole genome sequence of Oryza granulata.</title>
        <authorList>
            <person name="Li W."/>
        </authorList>
    </citation>
    <scope>NUCLEOTIDE SEQUENCE [LARGE SCALE GENOMIC DNA]</scope>
    <source>
        <strain evidence="3">cv. Menghai</strain>
        <tissue evidence="2">Leaf</tissue>
    </source>
</reference>
<sequence length="65" mass="6412">MAAVGGAGGDSVDSSGDRDQLRLLGLLVGTQGVAGVSQVALNYLATASDFGKALGWSSGLAILYL</sequence>
<gene>
    <name evidence="2" type="ORF">E2562_033853</name>
</gene>
<dbReference type="InterPro" id="IPR010658">
    <property type="entry name" value="Nodulin-like"/>
</dbReference>
<dbReference type="Proteomes" id="UP000479710">
    <property type="component" value="Unassembled WGS sequence"/>
</dbReference>
<dbReference type="OrthoDB" id="410267at2759"/>
<dbReference type="EMBL" id="SPHZ02000012">
    <property type="protein sequence ID" value="KAF0889882.1"/>
    <property type="molecule type" value="Genomic_DNA"/>
</dbReference>
<accession>A0A6G1BPW3</accession>
<evidence type="ECO:0000313" key="2">
    <source>
        <dbReference type="EMBL" id="KAF0889882.1"/>
    </source>
</evidence>
<keyword evidence="3" id="KW-1185">Reference proteome</keyword>
<proteinExistence type="predicted"/>
<evidence type="ECO:0000313" key="3">
    <source>
        <dbReference type="Proteomes" id="UP000479710"/>
    </source>
</evidence>
<organism evidence="2 3">
    <name type="scientific">Oryza meyeriana var. granulata</name>
    <dbReference type="NCBI Taxonomy" id="110450"/>
    <lineage>
        <taxon>Eukaryota</taxon>
        <taxon>Viridiplantae</taxon>
        <taxon>Streptophyta</taxon>
        <taxon>Embryophyta</taxon>
        <taxon>Tracheophyta</taxon>
        <taxon>Spermatophyta</taxon>
        <taxon>Magnoliopsida</taxon>
        <taxon>Liliopsida</taxon>
        <taxon>Poales</taxon>
        <taxon>Poaceae</taxon>
        <taxon>BOP clade</taxon>
        <taxon>Oryzoideae</taxon>
        <taxon>Oryzeae</taxon>
        <taxon>Oryzinae</taxon>
        <taxon>Oryza</taxon>
        <taxon>Oryza meyeriana</taxon>
    </lineage>
</organism>
<evidence type="ECO:0000259" key="1">
    <source>
        <dbReference type="Pfam" id="PF06813"/>
    </source>
</evidence>